<accession>A0A7X1Y3V2</accession>
<dbReference type="InterPro" id="IPR004929">
    <property type="entry name" value="I-spanin"/>
</dbReference>
<comment type="caution">
    <text evidence="1">The sequence shown here is derived from an EMBL/GenBank/DDBJ whole genome shotgun (WGS) entry which is preliminary data.</text>
</comment>
<evidence type="ECO:0000313" key="2">
    <source>
        <dbReference type="Proteomes" id="UP000470186"/>
    </source>
</evidence>
<keyword evidence="2" id="KW-1185">Reference proteome</keyword>
<name>A0A7X1Y3V2_9PSED</name>
<dbReference type="EMBL" id="WIVX01000001">
    <property type="protein sequence ID" value="MQU29798.1"/>
    <property type="molecule type" value="Genomic_DNA"/>
</dbReference>
<dbReference type="RefSeq" id="WP_153350327.1">
    <property type="nucleotide sequence ID" value="NZ_WIVX01000001.1"/>
</dbReference>
<dbReference type="Pfam" id="PF03245">
    <property type="entry name" value="Phage_lysis"/>
    <property type="match status" value="1"/>
</dbReference>
<reference evidence="1 2" key="1">
    <citation type="submission" date="2019-10" db="EMBL/GenBank/DDBJ databases">
        <title>Evaluation of single-gene subtyping targets for Pseudomonas.</title>
        <authorList>
            <person name="Reichler S.J."/>
            <person name="Orsi R.H."/>
            <person name="Wiedmann M."/>
            <person name="Martin N.H."/>
            <person name="Murphy S.I."/>
        </authorList>
    </citation>
    <scope>NUCLEOTIDE SEQUENCE [LARGE SCALE GENOMIC DNA]</scope>
    <source>
        <strain evidence="1 2">FSL R10-2107</strain>
    </source>
</reference>
<organism evidence="1 2">
    <name type="scientific">Pseudomonas helleri</name>
    <dbReference type="NCBI Taxonomy" id="1608996"/>
    <lineage>
        <taxon>Bacteria</taxon>
        <taxon>Pseudomonadati</taxon>
        <taxon>Pseudomonadota</taxon>
        <taxon>Gammaproteobacteria</taxon>
        <taxon>Pseudomonadales</taxon>
        <taxon>Pseudomonadaceae</taxon>
        <taxon>Pseudomonas</taxon>
    </lineage>
</organism>
<evidence type="ECO:0000313" key="1">
    <source>
        <dbReference type="EMBL" id="MQU29798.1"/>
    </source>
</evidence>
<sequence>MNWLVTALIALGFALFFACGQLIDERDRALGERDKTQLELAGLREAARISGEMLADRDEIDRTRTQELNHALSQNADLQLAVGGGTQRLRVNAACPATVPAKTGTGGVADAATAELSADARSDYFTLRDQLAVSREMILGLQDHMRRICLR</sequence>
<protein>
    <submittedName>
        <fullName evidence="1">Lysis protein</fullName>
    </submittedName>
</protein>
<dbReference type="AlphaFoldDB" id="A0A7X1Y3V2"/>
<dbReference type="Proteomes" id="UP000470186">
    <property type="component" value="Unassembled WGS sequence"/>
</dbReference>
<dbReference type="GO" id="GO:0044659">
    <property type="term" value="P:viral release from host cell by cytolysis"/>
    <property type="evidence" value="ECO:0007669"/>
    <property type="project" value="InterPro"/>
</dbReference>
<gene>
    <name evidence="1" type="ORF">GHO30_00045</name>
</gene>
<proteinExistence type="predicted"/>